<evidence type="ECO:0000313" key="2">
    <source>
        <dbReference type="Proteomes" id="UP000268014"/>
    </source>
</evidence>
<name>A0A0N4WL26_HAEPC</name>
<evidence type="ECO:0000313" key="3">
    <source>
        <dbReference type="WBParaSite" id="HPLM_0001182801-mRNA-1"/>
    </source>
</evidence>
<organism evidence="3">
    <name type="scientific">Haemonchus placei</name>
    <name type="common">Barber's pole worm</name>
    <dbReference type="NCBI Taxonomy" id="6290"/>
    <lineage>
        <taxon>Eukaryota</taxon>
        <taxon>Metazoa</taxon>
        <taxon>Ecdysozoa</taxon>
        <taxon>Nematoda</taxon>
        <taxon>Chromadorea</taxon>
        <taxon>Rhabditida</taxon>
        <taxon>Rhabditina</taxon>
        <taxon>Rhabditomorpha</taxon>
        <taxon>Strongyloidea</taxon>
        <taxon>Trichostrongylidae</taxon>
        <taxon>Haemonchus</taxon>
    </lineage>
</organism>
<dbReference type="AlphaFoldDB" id="A0A0N4WL26"/>
<dbReference type="Proteomes" id="UP000268014">
    <property type="component" value="Unassembled WGS sequence"/>
</dbReference>
<reference evidence="1 2" key="2">
    <citation type="submission" date="2018-11" db="EMBL/GenBank/DDBJ databases">
        <authorList>
            <consortium name="Pathogen Informatics"/>
        </authorList>
    </citation>
    <scope>NUCLEOTIDE SEQUENCE [LARGE SCALE GENOMIC DNA]</scope>
    <source>
        <strain evidence="1 2">MHpl1</strain>
    </source>
</reference>
<gene>
    <name evidence="1" type="ORF">HPLM_LOCUS11820</name>
</gene>
<dbReference type="WBParaSite" id="HPLM_0001182801-mRNA-1">
    <property type="protein sequence ID" value="HPLM_0001182801-mRNA-1"/>
    <property type="gene ID" value="HPLM_0001182801"/>
</dbReference>
<evidence type="ECO:0000313" key="1">
    <source>
        <dbReference type="EMBL" id="VDO43933.1"/>
    </source>
</evidence>
<protein>
    <submittedName>
        <fullName evidence="1 3">Uncharacterized protein</fullName>
    </submittedName>
</protein>
<keyword evidence="2" id="KW-1185">Reference proteome</keyword>
<dbReference type="OrthoDB" id="5920698at2759"/>
<sequence>MDGESYWMNMIRISSIGGSVVECSPATRAARVRFPADATFSSPIVPAFSVFYVERMDGDPNRMNMICSQASVFQWCNARLPRGRPGFDSRPMQYFLLVCHDTLGFLLFKQAVSIVPWAFGVNCSTSKELLAKELSATQSPHTNPLNPLKASHIGINLFI</sequence>
<reference evidence="3" key="1">
    <citation type="submission" date="2017-02" db="UniProtKB">
        <authorList>
            <consortium name="WormBaseParasite"/>
        </authorList>
    </citation>
    <scope>IDENTIFICATION</scope>
</reference>
<accession>A0A0N4WL26</accession>
<proteinExistence type="predicted"/>
<dbReference type="EMBL" id="UZAF01017674">
    <property type="protein sequence ID" value="VDO43933.1"/>
    <property type="molecule type" value="Genomic_DNA"/>
</dbReference>